<evidence type="ECO:0000313" key="3">
    <source>
        <dbReference type="EMBL" id="ADJ29657.1"/>
    </source>
</evidence>
<evidence type="ECO:0000259" key="2">
    <source>
        <dbReference type="PROSITE" id="PS50846"/>
    </source>
</evidence>
<protein>
    <submittedName>
        <fullName evidence="3">Heavy metal transport/detoxification protein</fullName>
    </submittedName>
</protein>
<organism evidence="3 4">
    <name type="scientific">Nitrosococcus watsoni (strain C-113)</name>
    <dbReference type="NCBI Taxonomy" id="105559"/>
    <lineage>
        <taxon>Bacteria</taxon>
        <taxon>Pseudomonadati</taxon>
        <taxon>Pseudomonadota</taxon>
        <taxon>Gammaproteobacteria</taxon>
        <taxon>Chromatiales</taxon>
        <taxon>Chromatiaceae</taxon>
        <taxon>Nitrosococcus</taxon>
    </lineage>
</organism>
<dbReference type="Proteomes" id="UP000000393">
    <property type="component" value="Chromosome"/>
</dbReference>
<dbReference type="HOGENOM" id="CLU_134973_5_0_6"/>
<dbReference type="SUPFAM" id="SSF55008">
    <property type="entry name" value="HMA, heavy metal-associated domain"/>
    <property type="match status" value="1"/>
</dbReference>
<sequence length="68" mass="7142">MEKTYKVEGMTCGACAQSVEKAISGVAPTATVKVDLENNQVTVTGVEDDNLVAQAVEDAGFDYEGPVF</sequence>
<evidence type="ECO:0000256" key="1">
    <source>
        <dbReference type="ARBA" id="ARBA00022723"/>
    </source>
</evidence>
<dbReference type="KEGG" id="nwa:Nwat_2915"/>
<proteinExistence type="predicted"/>
<dbReference type="InterPro" id="IPR017969">
    <property type="entry name" value="Heavy-metal-associated_CS"/>
</dbReference>
<evidence type="ECO:0000313" key="4">
    <source>
        <dbReference type="Proteomes" id="UP000000393"/>
    </source>
</evidence>
<dbReference type="PROSITE" id="PS50846">
    <property type="entry name" value="HMA_2"/>
    <property type="match status" value="1"/>
</dbReference>
<dbReference type="Gene3D" id="3.30.70.100">
    <property type="match status" value="1"/>
</dbReference>
<dbReference type="STRING" id="105559.Nwat_2915"/>
<dbReference type="CDD" id="cd00371">
    <property type="entry name" value="HMA"/>
    <property type="match status" value="1"/>
</dbReference>
<dbReference type="RefSeq" id="WP_013221721.1">
    <property type="nucleotide sequence ID" value="NC_014315.1"/>
</dbReference>
<dbReference type="Pfam" id="PF00403">
    <property type="entry name" value="HMA"/>
    <property type="match status" value="1"/>
</dbReference>
<reference evidence="3 4" key="1">
    <citation type="submission" date="2010-06" db="EMBL/GenBank/DDBJ databases">
        <title>Complete sequence of chromosome of Nitrosococcus watsoni C-113.</title>
        <authorList>
            <consortium name="US DOE Joint Genome Institute"/>
            <person name="Lucas S."/>
            <person name="Copeland A."/>
            <person name="Lapidus A."/>
            <person name="Cheng J.-F."/>
            <person name="Bruce D."/>
            <person name="Goodwin L."/>
            <person name="Pitluck S."/>
            <person name="Malfatti S.A."/>
            <person name="Chain P.S.G."/>
            <person name="Land M."/>
            <person name="Hauser L."/>
            <person name="Kyrpides N."/>
            <person name="Ivanova N."/>
            <person name="Cambell M.A."/>
            <person name="Heidelberg J.F."/>
            <person name="Klotz M.G."/>
            <person name="Woyke T."/>
        </authorList>
    </citation>
    <scope>NUCLEOTIDE SEQUENCE [LARGE SCALE GENOMIC DNA]</scope>
    <source>
        <strain evidence="3 4">C-113</strain>
    </source>
</reference>
<gene>
    <name evidence="3" type="ordered locus">Nwat_2915</name>
</gene>
<dbReference type="GO" id="GO:0046872">
    <property type="term" value="F:metal ion binding"/>
    <property type="evidence" value="ECO:0007669"/>
    <property type="project" value="UniProtKB-KW"/>
</dbReference>
<dbReference type="EMBL" id="CP002086">
    <property type="protein sequence ID" value="ADJ29657.1"/>
    <property type="molecule type" value="Genomic_DNA"/>
</dbReference>
<dbReference type="OrthoDB" id="9814359at2"/>
<dbReference type="PROSITE" id="PS01047">
    <property type="entry name" value="HMA_1"/>
    <property type="match status" value="1"/>
</dbReference>
<dbReference type="AlphaFoldDB" id="D8KBL0"/>
<keyword evidence="4" id="KW-1185">Reference proteome</keyword>
<dbReference type="eggNOG" id="COG2608">
    <property type="taxonomic scope" value="Bacteria"/>
</dbReference>
<feature type="domain" description="HMA" evidence="2">
    <location>
        <begin position="1"/>
        <end position="64"/>
    </location>
</feature>
<name>D8KBL0_NITWC</name>
<dbReference type="InterPro" id="IPR006121">
    <property type="entry name" value="HMA_dom"/>
</dbReference>
<keyword evidence="1" id="KW-0479">Metal-binding</keyword>
<dbReference type="InterPro" id="IPR036163">
    <property type="entry name" value="HMA_dom_sf"/>
</dbReference>
<accession>D8KBL0</accession>